<keyword evidence="4" id="KW-1185">Reference proteome</keyword>
<protein>
    <submittedName>
        <fullName evidence="3">Uncharacterized protein</fullName>
    </submittedName>
</protein>
<dbReference type="Proteomes" id="UP000092461">
    <property type="component" value="Unassembled WGS sequence"/>
</dbReference>
<dbReference type="RefSeq" id="XP_055690573.1">
    <property type="nucleotide sequence ID" value="XM_055834598.1"/>
</dbReference>
<reference evidence="3" key="2">
    <citation type="submission" date="2020-05" db="UniProtKB">
        <authorList>
            <consortium name="EnsemblMetazoa"/>
        </authorList>
    </citation>
    <scope>IDENTIFICATION</scope>
    <source>
        <strain evidence="3">Jacobina</strain>
    </source>
</reference>
<dbReference type="EnsemblMetazoa" id="LLOJ005502-RA">
    <property type="protein sequence ID" value="LLOJ005502-PA"/>
    <property type="gene ID" value="LLOJ005502"/>
</dbReference>
<sequence>MMCSWALLGVLIAVAGSVGGHVTHSEPLRVAGGNLTIGHLRTVTASQNASEKPEVLKVLNQTYSKNDLGEYMISYVLNDGNRRVEVAEFEEVDGSKKFVIRGLFTYMQNGIVRNVLYKSDDTGFYTYPDPTAVPEDNVLFLPPETTDQCVKQNTCIDSKLLTILVG</sequence>
<dbReference type="GeneID" id="129794022"/>
<dbReference type="InterPro" id="IPR000618">
    <property type="entry name" value="Insect_cuticle"/>
</dbReference>
<name>A0A1B0CLL4_LUTLO</name>
<evidence type="ECO:0000256" key="2">
    <source>
        <dbReference type="SAM" id="SignalP"/>
    </source>
</evidence>
<dbReference type="VEuPathDB" id="VectorBase:LLONM1_000781"/>
<dbReference type="GO" id="GO:0042302">
    <property type="term" value="F:structural constituent of cuticle"/>
    <property type="evidence" value="ECO:0007669"/>
    <property type="project" value="UniProtKB-UniRule"/>
</dbReference>
<dbReference type="VEuPathDB" id="VectorBase:LLOJ005501"/>
<keyword evidence="2" id="KW-0732">Signal</keyword>
<dbReference type="PROSITE" id="PS51155">
    <property type="entry name" value="CHIT_BIND_RR_2"/>
    <property type="match status" value="1"/>
</dbReference>
<keyword evidence="1" id="KW-0193">Cuticle</keyword>
<dbReference type="EnsemblMetazoa" id="LLOJ005501-RA">
    <property type="protein sequence ID" value="LLOJ005501-PA"/>
    <property type="gene ID" value="LLOJ005501"/>
</dbReference>
<reference evidence="4" key="1">
    <citation type="submission" date="2012-05" db="EMBL/GenBank/DDBJ databases">
        <title>Whole Genome Assembly of Lutzomyia longipalpis.</title>
        <authorList>
            <person name="Richards S."/>
            <person name="Qu C."/>
            <person name="Dillon R."/>
            <person name="Worley K."/>
            <person name="Scherer S."/>
            <person name="Batterton M."/>
            <person name="Taylor A."/>
            <person name="Hawes A."/>
            <person name="Hernandez B."/>
            <person name="Kovar C."/>
            <person name="Mandapat C."/>
            <person name="Pham C."/>
            <person name="Qu C."/>
            <person name="Jing C."/>
            <person name="Bess C."/>
            <person name="Bandaranaike D."/>
            <person name="Ngo D."/>
            <person name="Ongeri F."/>
            <person name="Arias F."/>
            <person name="Lara F."/>
            <person name="Weissenberger G."/>
            <person name="Kamau G."/>
            <person name="Han H."/>
            <person name="Shen H."/>
            <person name="Dinh H."/>
            <person name="Khalil I."/>
            <person name="Jones J."/>
            <person name="Shafer J."/>
            <person name="Jayaseelan J."/>
            <person name="Quiroz J."/>
            <person name="Blankenburg K."/>
            <person name="Nguyen L."/>
            <person name="Jackson L."/>
            <person name="Francisco L."/>
            <person name="Tang L.-Y."/>
            <person name="Pu L.-L."/>
            <person name="Perales L."/>
            <person name="Lorensuhewa L."/>
            <person name="Munidasa M."/>
            <person name="Coyle M."/>
            <person name="Taylor M."/>
            <person name="Puazo M."/>
            <person name="Firestine M."/>
            <person name="Scheel M."/>
            <person name="Javaid M."/>
            <person name="Wang M."/>
            <person name="Li M."/>
            <person name="Tabassum N."/>
            <person name="Saada N."/>
            <person name="Osuji N."/>
            <person name="Aqrawi P."/>
            <person name="Fu Q."/>
            <person name="Thornton R."/>
            <person name="Raj R."/>
            <person name="Goodspeed R."/>
            <person name="Mata R."/>
            <person name="Najjar R."/>
            <person name="Gubbala S."/>
            <person name="Lee S."/>
            <person name="Denson S."/>
            <person name="Patil S."/>
            <person name="Macmil S."/>
            <person name="Qi S."/>
            <person name="Matskevitch T."/>
            <person name="Palculict T."/>
            <person name="Mathew T."/>
            <person name="Vee V."/>
            <person name="Velamala V."/>
            <person name="Korchina V."/>
            <person name="Cai W."/>
            <person name="Liu W."/>
            <person name="Dai W."/>
            <person name="Zou X."/>
            <person name="Zhu Y."/>
            <person name="Zhang Y."/>
            <person name="Wu Y.-Q."/>
            <person name="Xin Y."/>
            <person name="Nazarath L."/>
            <person name="Kovar C."/>
            <person name="Han Y."/>
            <person name="Muzny D."/>
            <person name="Gibbs R."/>
        </authorList>
    </citation>
    <scope>NUCLEOTIDE SEQUENCE [LARGE SCALE GENOMIC DNA]</scope>
    <source>
        <strain evidence="4">Jacobina</strain>
    </source>
</reference>
<feature type="chain" id="PRO_5014535446" evidence="2">
    <location>
        <begin position="21"/>
        <end position="166"/>
    </location>
</feature>
<feature type="signal peptide" evidence="2">
    <location>
        <begin position="1"/>
        <end position="20"/>
    </location>
</feature>
<organism evidence="3 4">
    <name type="scientific">Lutzomyia longipalpis</name>
    <name type="common">Sand fly</name>
    <dbReference type="NCBI Taxonomy" id="7200"/>
    <lineage>
        <taxon>Eukaryota</taxon>
        <taxon>Metazoa</taxon>
        <taxon>Ecdysozoa</taxon>
        <taxon>Arthropoda</taxon>
        <taxon>Hexapoda</taxon>
        <taxon>Insecta</taxon>
        <taxon>Pterygota</taxon>
        <taxon>Neoptera</taxon>
        <taxon>Endopterygota</taxon>
        <taxon>Diptera</taxon>
        <taxon>Nematocera</taxon>
        <taxon>Psychodoidea</taxon>
        <taxon>Psychodidae</taxon>
        <taxon>Lutzomyia</taxon>
        <taxon>Lutzomyia</taxon>
    </lineage>
</organism>
<accession>A0A1B0CLL4</accession>
<evidence type="ECO:0000313" key="3">
    <source>
        <dbReference type="EnsemblMetazoa" id="LLOJ005502-PA"/>
    </source>
</evidence>
<dbReference type="KEGG" id="lll:129794022"/>
<dbReference type="EMBL" id="AJWK01017427">
    <property type="status" value="NOT_ANNOTATED_CDS"/>
    <property type="molecule type" value="Genomic_DNA"/>
</dbReference>
<dbReference type="OrthoDB" id="7255276at2759"/>
<dbReference type="VEuPathDB" id="VectorBase:LLOJ005502"/>
<proteinExistence type="predicted"/>
<evidence type="ECO:0000256" key="1">
    <source>
        <dbReference type="PROSITE-ProRule" id="PRU00497"/>
    </source>
</evidence>
<evidence type="ECO:0000313" key="4">
    <source>
        <dbReference type="Proteomes" id="UP000092461"/>
    </source>
</evidence>
<dbReference type="AlphaFoldDB" id="A0A1B0CLL4"/>
<dbReference type="EMBL" id="AJWK01017426">
    <property type="status" value="NOT_ANNOTATED_CDS"/>
    <property type="molecule type" value="Genomic_DNA"/>
</dbReference>